<dbReference type="EMBL" id="JAHWGI010001422">
    <property type="protein sequence ID" value="KAK3931357.1"/>
    <property type="molecule type" value="Genomic_DNA"/>
</dbReference>
<evidence type="ECO:0000313" key="2">
    <source>
        <dbReference type="Proteomes" id="UP001219518"/>
    </source>
</evidence>
<organism evidence="1 2">
    <name type="scientific">Frankliniella fusca</name>
    <dbReference type="NCBI Taxonomy" id="407009"/>
    <lineage>
        <taxon>Eukaryota</taxon>
        <taxon>Metazoa</taxon>
        <taxon>Ecdysozoa</taxon>
        <taxon>Arthropoda</taxon>
        <taxon>Hexapoda</taxon>
        <taxon>Insecta</taxon>
        <taxon>Pterygota</taxon>
        <taxon>Neoptera</taxon>
        <taxon>Paraneoptera</taxon>
        <taxon>Thysanoptera</taxon>
        <taxon>Terebrantia</taxon>
        <taxon>Thripoidea</taxon>
        <taxon>Thripidae</taxon>
        <taxon>Frankliniella</taxon>
    </lineage>
</organism>
<dbReference type="Proteomes" id="UP001219518">
    <property type="component" value="Unassembled WGS sequence"/>
</dbReference>
<gene>
    <name evidence="1" type="ORF">KUF71_025810</name>
</gene>
<accession>A0AAE1LV18</accession>
<evidence type="ECO:0000313" key="1">
    <source>
        <dbReference type="EMBL" id="KAK3931357.1"/>
    </source>
</evidence>
<reference evidence="1" key="2">
    <citation type="journal article" date="2023" name="BMC Genomics">
        <title>Pest status, molecular evolution, and epigenetic factors derived from the genome assembly of Frankliniella fusca, a thysanopteran phytovirus vector.</title>
        <authorList>
            <person name="Catto M.A."/>
            <person name="Labadie P.E."/>
            <person name="Jacobson A.L."/>
            <person name="Kennedy G.G."/>
            <person name="Srinivasan R."/>
            <person name="Hunt B.G."/>
        </authorList>
    </citation>
    <scope>NUCLEOTIDE SEQUENCE</scope>
    <source>
        <strain evidence="1">PL_HMW_Pooled</strain>
    </source>
</reference>
<name>A0AAE1LV18_9NEOP</name>
<dbReference type="AlphaFoldDB" id="A0AAE1LV18"/>
<comment type="caution">
    <text evidence="1">The sequence shown here is derived from an EMBL/GenBank/DDBJ whole genome shotgun (WGS) entry which is preliminary data.</text>
</comment>
<sequence length="89" mass="9626">MEADSLLPECNKLGSGKRDASVCEAIFSAFILLSFKLRFKKTVGLLSLDLKAIMYDCSSILRDKGMLPSPGAIFIPESATKPLVNNVSC</sequence>
<protein>
    <submittedName>
        <fullName evidence="1">Autophagy-related protein 18</fullName>
    </submittedName>
</protein>
<keyword evidence="2" id="KW-1185">Reference proteome</keyword>
<proteinExistence type="predicted"/>
<reference evidence="1" key="1">
    <citation type="submission" date="2021-07" db="EMBL/GenBank/DDBJ databases">
        <authorList>
            <person name="Catto M.A."/>
            <person name="Jacobson A."/>
            <person name="Kennedy G."/>
            <person name="Labadie P."/>
            <person name="Hunt B.G."/>
            <person name="Srinivasan R."/>
        </authorList>
    </citation>
    <scope>NUCLEOTIDE SEQUENCE</scope>
    <source>
        <strain evidence="1">PL_HMW_Pooled</strain>
        <tissue evidence="1">Head</tissue>
    </source>
</reference>